<sequence>MLPSAVEAFSPALLVPTAKATGIALSVLGLVRVARWAGAVSTPTARKMLHCLIGPVFMACWNMWPADALAGPWAAVVPGGIVAFFALVGQGVISDPGTVSIMARTGRAAELMVGPLEYGIVCVALTAGAFRSLLALSALMALFFGDAAAELAGRAVQAAALKRRGGALVAWLARPALPVLPARKSLAGTCAYFSAALLGAAAMTAFGLSCGWTELLRAVPASASPLASMAAVLVAGAAGGALAEAATDSDHDNLTGPAGAAAAALASGWALGVAVL</sequence>
<keyword evidence="1" id="KW-0812">Transmembrane</keyword>
<feature type="transmembrane region" description="Helical" evidence="1">
    <location>
        <begin position="12"/>
        <end position="33"/>
    </location>
</feature>
<keyword evidence="1" id="KW-0472">Membrane</keyword>
<feature type="transmembrane region" description="Helical" evidence="1">
    <location>
        <begin position="115"/>
        <end position="144"/>
    </location>
</feature>
<feature type="transmembrane region" description="Helical" evidence="1">
    <location>
        <begin position="223"/>
        <end position="242"/>
    </location>
</feature>
<feature type="transmembrane region" description="Helical" evidence="1">
    <location>
        <begin position="254"/>
        <end position="275"/>
    </location>
</feature>
<evidence type="ECO:0008006" key="4">
    <source>
        <dbReference type="Google" id="ProtNLM"/>
    </source>
</evidence>
<reference evidence="2 3" key="1">
    <citation type="submission" date="2019-07" db="EMBL/GenBank/DDBJ databases">
        <title>Genomes of Cafeteria roenbergensis.</title>
        <authorList>
            <person name="Fischer M.G."/>
            <person name="Hackl T."/>
            <person name="Roman M."/>
        </authorList>
    </citation>
    <scope>NUCLEOTIDE SEQUENCE [LARGE SCALE GENOMIC DNA]</scope>
    <source>
        <strain evidence="2 3">BVI</strain>
    </source>
</reference>
<name>A0A5A8CMW4_CAFRO</name>
<evidence type="ECO:0000313" key="3">
    <source>
        <dbReference type="Proteomes" id="UP000323011"/>
    </source>
</evidence>
<keyword evidence="3" id="KW-1185">Reference proteome</keyword>
<proteinExistence type="predicted"/>
<evidence type="ECO:0000313" key="2">
    <source>
        <dbReference type="EMBL" id="KAA0153181.1"/>
    </source>
</evidence>
<feature type="transmembrane region" description="Helical" evidence="1">
    <location>
        <begin position="191"/>
        <end position="211"/>
    </location>
</feature>
<feature type="transmembrane region" description="Helical" evidence="1">
    <location>
        <begin position="45"/>
        <end position="64"/>
    </location>
</feature>
<dbReference type="Proteomes" id="UP000323011">
    <property type="component" value="Unassembled WGS sequence"/>
</dbReference>
<gene>
    <name evidence="2" type="ORF">FNF29_03369</name>
</gene>
<evidence type="ECO:0000256" key="1">
    <source>
        <dbReference type="SAM" id="Phobius"/>
    </source>
</evidence>
<comment type="caution">
    <text evidence="2">The sequence shown here is derived from an EMBL/GenBank/DDBJ whole genome shotgun (WGS) entry which is preliminary data.</text>
</comment>
<feature type="transmembrane region" description="Helical" evidence="1">
    <location>
        <begin position="70"/>
        <end position="94"/>
    </location>
</feature>
<dbReference type="AlphaFoldDB" id="A0A5A8CMW4"/>
<organism evidence="2 3">
    <name type="scientific">Cafeteria roenbergensis</name>
    <name type="common">Marine flagellate</name>
    <dbReference type="NCBI Taxonomy" id="33653"/>
    <lineage>
        <taxon>Eukaryota</taxon>
        <taxon>Sar</taxon>
        <taxon>Stramenopiles</taxon>
        <taxon>Bigyra</taxon>
        <taxon>Opalozoa</taxon>
        <taxon>Bicosoecida</taxon>
        <taxon>Cafeteriaceae</taxon>
        <taxon>Cafeteria</taxon>
    </lineage>
</organism>
<protein>
    <recommendedName>
        <fullName evidence="4">Dolichol kinase</fullName>
    </recommendedName>
</protein>
<accession>A0A5A8CMW4</accession>
<keyword evidence="1" id="KW-1133">Transmembrane helix</keyword>
<dbReference type="EMBL" id="VLTN01000017">
    <property type="protein sequence ID" value="KAA0153181.1"/>
    <property type="molecule type" value="Genomic_DNA"/>
</dbReference>